<evidence type="ECO:0000313" key="2">
    <source>
        <dbReference type="EMBL" id="OBQ44543.1"/>
    </source>
</evidence>
<dbReference type="Proteomes" id="UP000092093">
    <property type="component" value="Unassembled WGS sequence"/>
</dbReference>
<evidence type="ECO:0000313" key="3">
    <source>
        <dbReference type="Proteomes" id="UP000092093"/>
    </source>
</evidence>
<gene>
    <name evidence="2" type="ORF">AN484_06555</name>
</gene>
<name>A0A1B7X5B8_APHFL</name>
<reference evidence="2 3" key="1">
    <citation type="submission" date="2015-09" db="EMBL/GenBank/DDBJ databases">
        <title>Aphanizomenon flos-aquae WA102.</title>
        <authorList>
            <person name="Driscoll C."/>
        </authorList>
    </citation>
    <scope>NUCLEOTIDE SEQUENCE [LARGE SCALE GENOMIC DNA]</scope>
    <source>
        <strain evidence="2">WA102</strain>
    </source>
</reference>
<dbReference type="EMBL" id="LJOW01000020">
    <property type="protein sequence ID" value="OBQ44543.1"/>
    <property type="molecule type" value="Genomic_DNA"/>
</dbReference>
<keyword evidence="1" id="KW-0175">Coiled coil</keyword>
<protein>
    <submittedName>
        <fullName evidence="2">Uncharacterized protein</fullName>
    </submittedName>
</protein>
<feature type="coiled-coil region" evidence="1">
    <location>
        <begin position="141"/>
        <end position="228"/>
    </location>
</feature>
<dbReference type="AlphaFoldDB" id="A0A1B7X5B8"/>
<organism evidence="2 3">
    <name type="scientific">Aphanizomenon flos-aquae WA102</name>
    <dbReference type="NCBI Taxonomy" id="1710896"/>
    <lineage>
        <taxon>Bacteria</taxon>
        <taxon>Bacillati</taxon>
        <taxon>Cyanobacteriota</taxon>
        <taxon>Cyanophyceae</taxon>
        <taxon>Nostocales</taxon>
        <taxon>Aphanizomenonaceae</taxon>
        <taxon>Aphanizomenon</taxon>
    </lineage>
</organism>
<accession>A0A1B7X5B8</accession>
<feature type="coiled-coil region" evidence="1">
    <location>
        <begin position="79"/>
        <end position="109"/>
    </location>
</feature>
<comment type="caution">
    <text evidence="2">The sequence shown here is derived from an EMBL/GenBank/DDBJ whole genome shotgun (WGS) entry which is preliminary data.</text>
</comment>
<evidence type="ECO:0000256" key="1">
    <source>
        <dbReference type="SAM" id="Coils"/>
    </source>
</evidence>
<proteinExistence type="predicted"/>
<sequence length="684" mass="76944">MSCVRASKFAEADKKTLDEVDKDLSDPNIDAGKKLGAAKRALRVMKQHETEKLASLQDAELARQKKKESFRDSVTSKEIKASKAQLQHLEAKEQALDQLTTTHDEIKKEERLLKQIDGLQSQLDGVPPERRQKAGVDTEAVTALKQKIADMKQQVKGTEWKQDQLRDASIKNYMARMNRRTAELERQLAEGDFTKKTITREKIMTPEMEAADREVKRLQREVQKAITEIEYRDRTPTQKALDFLTSFKRFSILSSPKSLFKLTAASSEVALARGFTEGTGMILKRFVPVIDRLAKYAPIEGGGNTRVAEDVQAYWKGLTAGMKEFKKIVRGDGSYLDVKFGKGMDVPQNWLGFFGRLHEAVKNPTRLANYEAGFNRYMKWAETQPDINPRDPAIINQAELAAFEFANRSIFKEDNYVIQQYNRLIAESKRRGAGGKAVAFALEQTLPIVKIPTNIIKQTFEYAFGSVTGTAKLINAVSKGLETLPQRDAEVIMRQLKNGSAGLTFLAIGALFEEQIGGLYIKGEEEGETEYGKIAFIPHSLLENPLFAALQIGATMMRFWKTHIDEADYPSEMAGELARGFALTSLGLIEKAPFVSSMVNLEKLIHGGERFPITLTEIYARPYIPSTMQYVADVMDLEEPFNMEDFGHSVSSVVAPHPVKRAPENIWEAMELSIPFLRQNISER</sequence>